<keyword evidence="2 6" id="KW-0813">Transport</keyword>
<dbReference type="Proteomes" id="UP001500266">
    <property type="component" value="Unassembled WGS sequence"/>
</dbReference>
<protein>
    <recommendedName>
        <fullName evidence="6">Phosphate transporter</fullName>
    </recommendedName>
</protein>
<dbReference type="EMBL" id="BAABDO010000006">
    <property type="protein sequence ID" value="GAA4129944.1"/>
    <property type="molecule type" value="Genomic_DNA"/>
</dbReference>
<reference evidence="9" key="1">
    <citation type="journal article" date="2019" name="Int. J. Syst. Evol. Microbiol.">
        <title>The Global Catalogue of Microorganisms (GCM) 10K type strain sequencing project: providing services to taxonomists for standard genome sequencing and annotation.</title>
        <authorList>
            <consortium name="The Broad Institute Genomics Platform"/>
            <consortium name="The Broad Institute Genome Sequencing Center for Infectious Disease"/>
            <person name="Wu L."/>
            <person name="Ma J."/>
        </authorList>
    </citation>
    <scope>NUCLEOTIDE SEQUENCE [LARGE SCALE GENOMIC DNA]</scope>
    <source>
        <strain evidence="9">JCM 17316</strain>
    </source>
</reference>
<evidence type="ECO:0000256" key="1">
    <source>
        <dbReference type="ARBA" id="ARBA00004141"/>
    </source>
</evidence>
<evidence type="ECO:0000256" key="5">
    <source>
        <dbReference type="ARBA" id="ARBA00023136"/>
    </source>
</evidence>
<gene>
    <name evidence="8" type="primary">pitH</name>
    <name evidence="8" type="ORF">GCM10022416_06920</name>
</gene>
<feature type="region of interest" description="Disordered" evidence="7">
    <location>
        <begin position="1"/>
        <end position="29"/>
    </location>
</feature>
<accession>A0ABP7Y3D0</accession>
<evidence type="ECO:0000256" key="4">
    <source>
        <dbReference type="ARBA" id="ARBA00022989"/>
    </source>
</evidence>
<sequence length="390" mass="40284">MSAAGNPGATLAAEDAKGTAPGAEPSLAEQARRGPRKFWLALPVGIVAVMLAGALGLRQDAQTAVLVLVVVVALVFDYTNGFHDAANAIATSVSTRALTPRVALLMAAVMNMVGALLGVAVAKTISEVITPPTGLHGLTVVAAGVLGAITWNMITWYFGLPSSSSHALIGGVVGAGLASASSVNWSSVVDKVAIPMVVSPVVGFCLAYLVMVAILWIFRRAHPSRVGRRFRVAQSLSAASLALGHGLQDAQKTMGIIVLALVTTGHSTGDTVPLWVIVSCAGALSLGTYAGGWRIMRTLGRKVIELDPPKGFAAEATASMVLYVTAYIWHAPISTTHTMTAAIMGVGATKRLSAVRWGVAGNIVTAWILTMPMAAAVAAVVYWLVHFFGA</sequence>
<feature type="transmembrane region" description="Helical" evidence="6">
    <location>
        <begin position="63"/>
        <end position="81"/>
    </location>
</feature>
<feature type="transmembrane region" description="Helical" evidence="6">
    <location>
        <begin position="272"/>
        <end position="291"/>
    </location>
</feature>
<keyword evidence="6" id="KW-0592">Phosphate transport</keyword>
<dbReference type="PANTHER" id="PTHR11101:SF80">
    <property type="entry name" value="PHOSPHATE TRANSPORTER"/>
    <property type="match status" value="1"/>
</dbReference>
<dbReference type="Pfam" id="PF01384">
    <property type="entry name" value="PHO4"/>
    <property type="match status" value="1"/>
</dbReference>
<dbReference type="PANTHER" id="PTHR11101">
    <property type="entry name" value="PHOSPHATE TRANSPORTER"/>
    <property type="match status" value="1"/>
</dbReference>
<keyword evidence="9" id="KW-1185">Reference proteome</keyword>
<proteinExistence type="inferred from homology"/>
<feature type="transmembrane region" description="Helical" evidence="6">
    <location>
        <begin position="134"/>
        <end position="154"/>
    </location>
</feature>
<comment type="subcellular location">
    <subcellularLocation>
        <location evidence="1 6">Membrane</location>
        <topology evidence="1 6">Multi-pass membrane protein</topology>
    </subcellularLocation>
</comment>
<feature type="transmembrane region" description="Helical" evidence="6">
    <location>
        <begin position="38"/>
        <end position="57"/>
    </location>
</feature>
<comment type="similarity">
    <text evidence="6">Belongs to the inorganic phosphate transporter (PiT) (TC 2.A.20) family.</text>
</comment>
<evidence type="ECO:0000313" key="9">
    <source>
        <dbReference type="Proteomes" id="UP001500266"/>
    </source>
</evidence>
<dbReference type="RefSeq" id="WP_425549615.1">
    <property type="nucleotide sequence ID" value="NZ_BAABDO010000006.1"/>
</dbReference>
<evidence type="ECO:0000256" key="7">
    <source>
        <dbReference type="SAM" id="MobiDB-lite"/>
    </source>
</evidence>
<feature type="transmembrane region" description="Helical" evidence="6">
    <location>
        <begin position="364"/>
        <end position="385"/>
    </location>
</feature>
<keyword evidence="4 6" id="KW-1133">Transmembrane helix</keyword>
<evidence type="ECO:0000313" key="8">
    <source>
        <dbReference type="EMBL" id="GAA4129944.1"/>
    </source>
</evidence>
<feature type="transmembrane region" description="Helical" evidence="6">
    <location>
        <begin position="192"/>
        <end position="218"/>
    </location>
</feature>
<name>A0ABP7Y3D0_9ACTN</name>
<organism evidence="8 9">
    <name type="scientific">Actinomadura keratinilytica</name>
    <dbReference type="NCBI Taxonomy" id="547461"/>
    <lineage>
        <taxon>Bacteria</taxon>
        <taxon>Bacillati</taxon>
        <taxon>Actinomycetota</taxon>
        <taxon>Actinomycetes</taxon>
        <taxon>Streptosporangiales</taxon>
        <taxon>Thermomonosporaceae</taxon>
        <taxon>Actinomadura</taxon>
    </lineage>
</organism>
<evidence type="ECO:0000256" key="3">
    <source>
        <dbReference type="ARBA" id="ARBA00022692"/>
    </source>
</evidence>
<feature type="transmembrane region" description="Helical" evidence="6">
    <location>
        <begin position="166"/>
        <end position="186"/>
    </location>
</feature>
<evidence type="ECO:0000256" key="6">
    <source>
        <dbReference type="RuleBase" id="RU363058"/>
    </source>
</evidence>
<evidence type="ECO:0000256" key="2">
    <source>
        <dbReference type="ARBA" id="ARBA00022448"/>
    </source>
</evidence>
<comment type="caution">
    <text evidence="8">The sequence shown here is derived from an EMBL/GenBank/DDBJ whole genome shotgun (WGS) entry which is preliminary data.</text>
</comment>
<keyword evidence="5 6" id="KW-0472">Membrane</keyword>
<dbReference type="InterPro" id="IPR001204">
    <property type="entry name" value="Phos_transporter"/>
</dbReference>
<feature type="transmembrane region" description="Helical" evidence="6">
    <location>
        <begin position="102"/>
        <end position="122"/>
    </location>
</feature>
<keyword evidence="3 6" id="KW-0812">Transmembrane</keyword>